<dbReference type="InterPro" id="IPR007016">
    <property type="entry name" value="O-antigen_ligase-rel_domated"/>
</dbReference>
<evidence type="ECO:0000259" key="6">
    <source>
        <dbReference type="Pfam" id="PF04932"/>
    </source>
</evidence>
<feature type="transmembrane region" description="Helical" evidence="5">
    <location>
        <begin position="205"/>
        <end position="226"/>
    </location>
</feature>
<reference evidence="7 8" key="1">
    <citation type="journal article" date="2015" name="Microbes Environ.">
        <title>Distribution and evolution of nitrogen fixation genes in the phylum bacteroidetes.</title>
        <authorList>
            <person name="Inoue J."/>
            <person name="Oshima K."/>
            <person name="Suda W."/>
            <person name="Sakamoto M."/>
            <person name="Iino T."/>
            <person name="Noda S."/>
            <person name="Hongoh Y."/>
            <person name="Hattori M."/>
            <person name="Ohkuma M."/>
        </authorList>
    </citation>
    <scope>NUCLEOTIDE SEQUENCE [LARGE SCALE GENOMIC DNA]</scope>
    <source>
        <strain evidence="7 8">JCM 15093</strain>
    </source>
</reference>
<feature type="transmembrane region" description="Helical" evidence="5">
    <location>
        <begin position="148"/>
        <end position="166"/>
    </location>
</feature>
<evidence type="ECO:0000256" key="2">
    <source>
        <dbReference type="ARBA" id="ARBA00022692"/>
    </source>
</evidence>
<dbReference type="Pfam" id="PF04932">
    <property type="entry name" value="Wzy_C"/>
    <property type="match status" value="1"/>
</dbReference>
<comment type="subcellular location">
    <subcellularLocation>
        <location evidence="1">Membrane</location>
        <topology evidence="1">Multi-pass membrane protein</topology>
    </subcellularLocation>
</comment>
<organism evidence="7 8">
    <name type="scientific">Bacteroides graminisolvens DSM 19988 = JCM 15093</name>
    <dbReference type="NCBI Taxonomy" id="1121097"/>
    <lineage>
        <taxon>Bacteria</taxon>
        <taxon>Pseudomonadati</taxon>
        <taxon>Bacteroidota</taxon>
        <taxon>Bacteroidia</taxon>
        <taxon>Bacteroidales</taxon>
        <taxon>Bacteroidaceae</taxon>
        <taxon>Bacteroides</taxon>
    </lineage>
</organism>
<dbReference type="RefSeq" id="WP_024996524.1">
    <property type="nucleotide sequence ID" value="NZ_ATZI01000009.1"/>
</dbReference>
<feature type="transmembrane region" description="Helical" evidence="5">
    <location>
        <begin position="325"/>
        <end position="340"/>
    </location>
</feature>
<dbReference type="EMBL" id="BAJS01000009">
    <property type="protein sequence ID" value="GAK36669.1"/>
    <property type="molecule type" value="Genomic_DNA"/>
</dbReference>
<feature type="transmembrane region" description="Helical" evidence="5">
    <location>
        <begin position="7"/>
        <end position="29"/>
    </location>
</feature>
<keyword evidence="8" id="KW-1185">Reference proteome</keyword>
<dbReference type="eggNOG" id="COG3307">
    <property type="taxonomic scope" value="Bacteria"/>
</dbReference>
<keyword evidence="4 5" id="KW-0472">Membrane</keyword>
<evidence type="ECO:0000256" key="3">
    <source>
        <dbReference type="ARBA" id="ARBA00022989"/>
    </source>
</evidence>
<proteinExistence type="predicted"/>
<dbReference type="AlphaFoldDB" id="A0A069D8Z0"/>
<dbReference type="Proteomes" id="UP000027601">
    <property type="component" value="Unassembled WGS sequence"/>
</dbReference>
<dbReference type="GO" id="GO:0016020">
    <property type="term" value="C:membrane"/>
    <property type="evidence" value="ECO:0007669"/>
    <property type="project" value="UniProtKB-SubCell"/>
</dbReference>
<dbReference type="PANTHER" id="PTHR37422">
    <property type="entry name" value="TEICHURONIC ACID BIOSYNTHESIS PROTEIN TUAE"/>
    <property type="match status" value="1"/>
</dbReference>
<comment type="caution">
    <text evidence="7">The sequence shown here is derived from an EMBL/GenBank/DDBJ whole genome shotgun (WGS) entry which is preliminary data.</text>
</comment>
<evidence type="ECO:0000256" key="4">
    <source>
        <dbReference type="ARBA" id="ARBA00023136"/>
    </source>
</evidence>
<dbReference type="InterPro" id="IPR051533">
    <property type="entry name" value="WaaL-like"/>
</dbReference>
<evidence type="ECO:0000313" key="8">
    <source>
        <dbReference type="Proteomes" id="UP000027601"/>
    </source>
</evidence>
<evidence type="ECO:0000256" key="1">
    <source>
        <dbReference type="ARBA" id="ARBA00004141"/>
    </source>
</evidence>
<sequence>MLQFKKYLSHVLTLLGIIPVLGVVCLSTPELPVGEFAGQWLWLGKACVFFAVCILFAFTVCFKQPTLELLPFSRMVVWTLIMLGGIQAVWGLRQIYGLSYSNHSLFAVTGSFFNPGPYSGYLAMVFPLCLNEWLALKAKKNKTWTEEAGCYIALASMLLIICVLPSGMSRSAWLAAAISGLWIYGMHRNWRAMLNNFWIKDKRKVLLIASISFVVLFLLLGAAFYLKKDSANGRLFMWKISLSAIADKPLLGHGRGSFPATYGVFQEAYFSGGDFSLQEELVAGSPEYAFNEYLQIAVEWGIPMLLCIILALAFCLWFGVKNGQLSACGGVISLMVFSFSSYPLQYPAFVISLLFLLMACLIANNRKWILLVFALVMGGLGFSLWCNDKSEACREWANARIFYLSGSLKEAQKDYERLYPLLRNRATFLFEYGHCLHKQKKYEASNVILKEAATCSCDPMILNIIGKNYQQMREYVEAEKFLIRSTHLLPGRIYPYYLLAKLYAEPEFYHSDKLRQSVEIVLTKEPKVQSTAVKQMREEARKLLGNH</sequence>
<dbReference type="Gene3D" id="1.25.40.10">
    <property type="entry name" value="Tetratricopeptide repeat domain"/>
    <property type="match status" value="1"/>
</dbReference>
<accession>A0A069D8Z0</accession>
<evidence type="ECO:0000256" key="5">
    <source>
        <dbReference type="SAM" id="Phobius"/>
    </source>
</evidence>
<feature type="transmembrane region" description="Helical" evidence="5">
    <location>
        <begin position="368"/>
        <end position="385"/>
    </location>
</feature>
<feature type="transmembrane region" description="Helical" evidence="5">
    <location>
        <begin position="75"/>
        <end position="96"/>
    </location>
</feature>
<dbReference type="InterPro" id="IPR011990">
    <property type="entry name" value="TPR-like_helical_dom_sf"/>
</dbReference>
<dbReference type="STRING" id="1121097.GCA_000428125_02216"/>
<name>A0A069D8Z0_9BACE</name>
<feature type="transmembrane region" description="Helical" evidence="5">
    <location>
        <begin position="41"/>
        <end position="63"/>
    </location>
</feature>
<keyword evidence="2 5" id="KW-0812">Transmembrane</keyword>
<dbReference type="SUPFAM" id="SSF48452">
    <property type="entry name" value="TPR-like"/>
    <property type="match status" value="1"/>
</dbReference>
<gene>
    <name evidence="7" type="ORF">JCM15093_1852</name>
</gene>
<feature type="transmembrane region" description="Helical" evidence="5">
    <location>
        <begin position="300"/>
        <end position="318"/>
    </location>
</feature>
<protein>
    <recommendedName>
        <fullName evidence="6">O-antigen ligase-related domain-containing protein</fullName>
    </recommendedName>
</protein>
<feature type="domain" description="O-antigen ligase-related" evidence="6">
    <location>
        <begin position="156"/>
        <end position="309"/>
    </location>
</feature>
<keyword evidence="3 5" id="KW-1133">Transmembrane helix</keyword>
<dbReference type="PANTHER" id="PTHR37422:SF13">
    <property type="entry name" value="LIPOPOLYSACCHARIDE BIOSYNTHESIS PROTEIN PA4999-RELATED"/>
    <property type="match status" value="1"/>
</dbReference>
<dbReference type="OrthoDB" id="1454576at2"/>
<feature type="transmembrane region" description="Helical" evidence="5">
    <location>
        <begin position="346"/>
        <end position="363"/>
    </location>
</feature>
<feature type="transmembrane region" description="Helical" evidence="5">
    <location>
        <begin position="172"/>
        <end position="190"/>
    </location>
</feature>
<feature type="transmembrane region" description="Helical" evidence="5">
    <location>
        <begin position="116"/>
        <end position="136"/>
    </location>
</feature>
<evidence type="ECO:0000313" key="7">
    <source>
        <dbReference type="EMBL" id="GAK36669.1"/>
    </source>
</evidence>